<name>A0A0F9PEQ1_9ZZZZ</name>
<reference evidence="1" key="1">
    <citation type="journal article" date="2015" name="Nature">
        <title>Complex archaea that bridge the gap between prokaryotes and eukaryotes.</title>
        <authorList>
            <person name="Spang A."/>
            <person name="Saw J.H."/>
            <person name="Jorgensen S.L."/>
            <person name="Zaremba-Niedzwiedzka K."/>
            <person name="Martijn J."/>
            <person name="Lind A.E."/>
            <person name="van Eijk R."/>
            <person name="Schleper C."/>
            <person name="Guy L."/>
            <person name="Ettema T.J."/>
        </authorList>
    </citation>
    <scope>NUCLEOTIDE SEQUENCE</scope>
</reference>
<accession>A0A0F9PEQ1</accession>
<evidence type="ECO:0000313" key="1">
    <source>
        <dbReference type="EMBL" id="KKN30265.1"/>
    </source>
</evidence>
<dbReference type="AlphaFoldDB" id="A0A0F9PEQ1"/>
<sequence length="245" mass="27703">MPYITLSDIRDEGIPDPPTDATILSTITVCEQLVDRVTRQWFELRPATFKLDGNGRDTLHLPVPIIAIEHVRLNDSDENLDTDLFEVYDSRLIPDDRRNPRIKLVSHQNLHDIYTAPERHGHRLNFRKGRQNQEIKGDFGFLEPDDTTPEAIKRATKIIVIEKLLNPLFTDTSAPPVLPPPPPILGTLLEERTDDHSRKYAPAGGGVSDRQPGLSGITDNREFWDLVRLYRAPISVKAPSHFSPG</sequence>
<dbReference type="EMBL" id="LAZR01002422">
    <property type="protein sequence ID" value="KKN30265.1"/>
    <property type="molecule type" value="Genomic_DNA"/>
</dbReference>
<organism evidence="1">
    <name type="scientific">marine sediment metagenome</name>
    <dbReference type="NCBI Taxonomy" id="412755"/>
    <lineage>
        <taxon>unclassified sequences</taxon>
        <taxon>metagenomes</taxon>
        <taxon>ecological metagenomes</taxon>
    </lineage>
</organism>
<comment type="caution">
    <text evidence="1">The sequence shown here is derived from an EMBL/GenBank/DDBJ whole genome shotgun (WGS) entry which is preliminary data.</text>
</comment>
<proteinExistence type="predicted"/>
<protein>
    <submittedName>
        <fullName evidence="1">Uncharacterized protein</fullName>
    </submittedName>
</protein>
<gene>
    <name evidence="1" type="ORF">LCGC14_0835800</name>
</gene>